<sequence>MRNLLLCFMVIGSLTTCRDKTTDLAPVATPSQRITSQSIQYVRILDQEPSLDTVQIDGVVQALSSKDSLRFQYDAEDRLVSYNRTQYTATAMGPFTNGTQKSLFSYNNGRFQELEGGTGSRFEFSLDNAQRRVLNRTKRRGSYIDVDTLRQYSSEGMLTTVEKQGNRQVFTIENGNVVRIEQFSTRTGTLEMVTEFTYDTGHRAPAAPFTFLGETNRNALLTMKTLDYSYATGVRSTTYTYRNEYDSQERMTRQIEYHQDSWYNQGKPYFWTATDYYYQ</sequence>
<accession>A0A6M0INJ7</accession>
<dbReference type="Proteomes" id="UP000477386">
    <property type="component" value="Unassembled WGS sequence"/>
</dbReference>
<gene>
    <name evidence="1" type="ORF">GK091_23570</name>
</gene>
<organism evidence="1 2">
    <name type="scientific">Spirosoma agri</name>
    <dbReference type="NCBI Taxonomy" id="1987381"/>
    <lineage>
        <taxon>Bacteria</taxon>
        <taxon>Pseudomonadati</taxon>
        <taxon>Bacteroidota</taxon>
        <taxon>Cytophagia</taxon>
        <taxon>Cytophagales</taxon>
        <taxon>Cytophagaceae</taxon>
        <taxon>Spirosoma</taxon>
    </lineage>
</organism>
<reference evidence="1 2" key="1">
    <citation type="submission" date="2020-02" db="EMBL/GenBank/DDBJ databases">
        <title>Draft genome sequence of two Spirosoma agri KCTC 52727 and Spirosoma terrae KCTC 52035.</title>
        <authorList>
            <person name="Rojas J."/>
            <person name="Ambika Manirajan B."/>
            <person name="Ratering S."/>
            <person name="Suarez C."/>
            <person name="Schnell S."/>
        </authorList>
    </citation>
    <scope>NUCLEOTIDE SEQUENCE [LARGE SCALE GENOMIC DNA]</scope>
    <source>
        <strain evidence="1 2">KCTC 52727</strain>
    </source>
</reference>
<name>A0A6M0INJ7_9BACT</name>
<evidence type="ECO:0000313" key="2">
    <source>
        <dbReference type="Proteomes" id="UP000477386"/>
    </source>
</evidence>
<evidence type="ECO:0000313" key="1">
    <source>
        <dbReference type="EMBL" id="NEU69879.1"/>
    </source>
</evidence>
<keyword evidence="2" id="KW-1185">Reference proteome</keyword>
<dbReference type="AlphaFoldDB" id="A0A6M0INJ7"/>
<dbReference type="RefSeq" id="WP_164042633.1">
    <property type="nucleotide sequence ID" value="NZ_JAAGNZ010000002.1"/>
</dbReference>
<dbReference type="EMBL" id="JAAGNZ010000002">
    <property type="protein sequence ID" value="NEU69879.1"/>
    <property type="molecule type" value="Genomic_DNA"/>
</dbReference>
<protein>
    <submittedName>
        <fullName evidence="1">Uncharacterized protein</fullName>
    </submittedName>
</protein>
<proteinExistence type="predicted"/>
<comment type="caution">
    <text evidence="1">The sequence shown here is derived from an EMBL/GenBank/DDBJ whole genome shotgun (WGS) entry which is preliminary data.</text>
</comment>